<proteinExistence type="predicted"/>
<dbReference type="EMBL" id="LAJE02000404">
    <property type="protein sequence ID" value="OEO27986.1"/>
    <property type="molecule type" value="Genomic_DNA"/>
</dbReference>
<feature type="transmembrane region" description="Helical" evidence="1">
    <location>
        <begin position="33"/>
        <end position="51"/>
    </location>
</feature>
<dbReference type="AlphaFoldDB" id="A0A1E5XHB7"/>
<evidence type="ECO:0000313" key="2">
    <source>
        <dbReference type="EMBL" id="OEO27986.1"/>
    </source>
</evidence>
<sequence>MELLFLLLLIPVVWLLLLPGRIAKRARKYRFTGAGILVGVLIAGWIGVQAMSKPPAETVDYAAGDSDLRAILLRPETAPRYSFRE</sequence>
<gene>
    <name evidence="2" type="ORF">VW23_006855</name>
</gene>
<reference evidence="2 3" key="1">
    <citation type="journal article" date="2015" name="Genome Announc.">
        <title>Genome Assemblies of Three Soil-Associated Devosia species: D. insulae, D. limi, and D. soli.</title>
        <authorList>
            <person name="Hassan Y.I."/>
            <person name="Lepp D."/>
            <person name="Zhou T."/>
        </authorList>
    </citation>
    <scope>NUCLEOTIDE SEQUENCE [LARGE SCALE GENOMIC DNA]</scope>
    <source>
        <strain evidence="2 3">DS-56</strain>
    </source>
</reference>
<keyword evidence="1" id="KW-0472">Membrane</keyword>
<keyword evidence="1" id="KW-1133">Transmembrane helix</keyword>
<comment type="caution">
    <text evidence="2">The sequence shown here is derived from an EMBL/GenBank/DDBJ whole genome shotgun (WGS) entry which is preliminary data.</text>
</comment>
<dbReference type="Proteomes" id="UP000095463">
    <property type="component" value="Unassembled WGS sequence"/>
</dbReference>
<keyword evidence="1" id="KW-0812">Transmembrane</keyword>
<keyword evidence="3" id="KW-1185">Reference proteome</keyword>
<evidence type="ECO:0000313" key="3">
    <source>
        <dbReference type="Proteomes" id="UP000095463"/>
    </source>
</evidence>
<name>A0A1E5XHB7_9HYPH</name>
<protein>
    <submittedName>
        <fullName evidence="2">Uncharacterized protein</fullName>
    </submittedName>
</protein>
<organism evidence="2 3">
    <name type="scientific">Devosia insulae DS-56</name>
    <dbReference type="NCBI Taxonomy" id="1116389"/>
    <lineage>
        <taxon>Bacteria</taxon>
        <taxon>Pseudomonadati</taxon>
        <taxon>Pseudomonadota</taxon>
        <taxon>Alphaproteobacteria</taxon>
        <taxon>Hyphomicrobiales</taxon>
        <taxon>Devosiaceae</taxon>
        <taxon>Devosia</taxon>
    </lineage>
</organism>
<evidence type="ECO:0000256" key="1">
    <source>
        <dbReference type="SAM" id="Phobius"/>
    </source>
</evidence>
<accession>A0A1E5XHB7</accession>